<keyword evidence="4" id="KW-1185">Reference proteome</keyword>
<dbReference type="Gene3D" id="3.40.50.2000">
    <property type="entry name" value="Glycogen Phosphorylase B"/>
    <property type="match status" value="2"/>
</dbReference>
<keyword evidence="3" id="KW-0808">Transferase</keyword>
<dbReference type="InterPro" id="IPR028098">
    <property type="entry name" value="Glyco_trans_4-like_N"/>
</dbReference>
<dbReference type="RefSeq" id="WP_189605958.1">
    <property type="nucleotide sequence ID" value="NZ_BMXB01000020.1"/>
</dbReference>
<dbReference type="SUPFAM" id="SSF53756">
    <property type="entry name" value="UDP-Glycosyltransferase/glycogen phosphorylase"/>
    <property type="match status" value="1"/>
</dbReference>
<reference evidence="3" key="1">
    <citation type="journal article" date="2014" name="Int. J. Syst. Evol. Microbiol.">
        <title>Complete genome sequence of Corynebacterium casei LMG S-19264T (=DSM 44701T), isolated from a smear-ripened cheese.</title>
        <authorList>
            <consortium name="US DOE Joint Genome Institute (JGI-PGF)"/>
            <person name="Walter F."/>
            <person name="Albersmeier A."/>
            <person name="Kalinowski J."/>
            <person name="Ruckert C."/>
        </authorList>
    </citation>
    <scope>NUCLEOTIDE SEQUENCE</scope>
    <source>
        <strain evidence="3">KCTC 12719</strain>
    </source>
</reference>
<feature type="domain" description="Glycosyltransferase subfamily 4-like N-terminal" evidence="2">
    <location>
        <begin position="15"/>
        <end position="170"/>
    </location>
</feature>
<sequence length="389" mass="44109">MKILNIVASMDPSQGGVCQGVKNNIAAMQPLGISNEVVSFDISGSPYLKEEPYMIHALGPAIGPYSYCARLHSWLLENFQRFDIVIIHGLWLHNSFGSYWAWRKLKKKNQSVPRIFVMAHGMLDPYFQVAKGRRFKAIRNWFFWNIIEEKVVNGVDGVLFTCEEELLLARKTFKVYHPKSELNVGYGIQRPPASKSEYGEAFFRLCPQVQGRPFLLFLSRINIKKGVDLLVKAYNRLSIQFDLPDLVIAGPGLESEYGKRIKKMASTSTIHFPGMLQGDAKWGAFYNCEAFVLPSHQENFGIAVVEALACKKPVLITDRVNIWREIEKANAAIVVPDTEEGIYNMLFQWVSTPPEKRILLNQMAFQAFSDNFDIENSVKRMVSSLAVCA</sequence>
<dbReference type="PANTHER" id="PTHR45947">
    <property type="entry name" value="SULFOQUINOVOSYL TRANSFERASE SQD2"/>
    <property type="match status" value="1"/>
</dbReference>
<dbReference type="AlphaFoldDB" id="A0A918W1V9"/>
<evidence type="ECO:0000259" key="1">
    <source>
        <dbReference type="Pfam" id="PF00534"/>
    </source>
</evidence>
<dbReference type="EMBL" id="BMXB01000020">
    <property type="protein sequence ID" value="GHA48833.1"/>
    <property type="molecule type" value="Genomic_DNA"/>
</dbReference>
<reference evidence="3" key="2">
    <citation type="submission" date="2020-09" db="EMBL/GenBank/DDBJ databases">
        <authorList>
            <person name="Sun Q."/>
            <person name="Kim S."/>
        </authorList>
    </citation>
    <scope>NUCLEOTIDE SEQUENCE</scope>
    <source>
        <strain evidence="3">KCTC 12719</strain>
    </source>
</reference>
<dbReference type="InterPro" id="IPR001296">
    <property type="entry name" value="Glyco_trans_1"/>
</dbReference>
<evidence type="ECO:0000259" key="2">
    <source>
        <dbReference type="Pfam" id="PF13579"/>
    </source>
</evidence>
<proteinExistence type="predicted"/>
<gene>
    <name evidence="3" type="primary">bme6</name>
    <name evidence="3" type="ORF">GCM10007103_32100</name>
</gene>
<comment type="caution">
    <text evidence="3">The sequence shown here is derived from an EMBL/GenBank/DDBJ whole genome shotgun (WGS) entry which is preliminary data.</text>
</comment>
<feature type="domain" description="Glycosyl transferase family 1" evidence="1">
    <location>
        <begin position="210"/>
        <end position="344"/>
    </location>
</feature>
<protein>
    <submittedName>
        <fullName evidence="3">Glycosyl transferase</fullName>
    </submittedName>
</protein>
<organism evidence="3 4">
    <name type="scientific">Salinimicrobium marinum</name>
    <dbReference type="NCBI Taxonomy" id="680283"/>
    <lineage>
        <taxon>Bacteria</taxon>
        <taxon>Pseudomonadati</taxon>
        <taxon>Bacteroidota</taxon>
        <taxon>Flavobacteriia</taxon>
        <taxon>Flavobacteriales</taxon>
        <taxon>Flavobacteriaceae</taxon>
        <taxon>Salinimicrobium</taxon>
    </lineage>
</organism>
<name>A0A918W1V9_9FLAO</name>
<dbReference type="Pfam" id="PF13579">
    <property type="entry name" value="Glyco_trans_4_4"/>
    <property type="match status" value="1"/>
</dbReference>
<accession>A0A918W1V9</accession>
<dbReference type="Pfam" id="PF00534">
    <property type="entry name" value="Glycos_transf_1"/>
    <property type="match status" value="1"/>
</dbReference>
<dbReference type="Proteomes" id="UP000610456">
    <property type="component" value="Unassembled WGS sequence"/>
</dbReference>
<evidence type="ECO:0000313" key="3">
    <source>
        <dbReference type="EMBL" id="GHA48833.1"/>
    </source>
</evidence>
<dbReference type="GO" id="GO:0016757">
    <property type="term" value="F:glycosyltransferase activity"/>
    <property type="evidence" value="ECO:0007669"/>
    <property type="project" value="InterPro"/>
</dbReference>
<dbReference type="InterPro" id="IPR050194">
    <property type="entry name" value="Glycosyltransferase_grp1"/>
</dbReference>
<dbReference type="PANTHER" id="PTHR45947:SF3">
    <property type="entry name" value="SULFOQUINOVOSYL TRANSFERASE SQD2"/>
    <property type="match status" value="1"/>
</dbReference>
<evidence type="ECO:0000313" key="4">
    <source>
        <dbReference type="Proteomes" id="UP000610456"/>
    </source>
</evidence>